<reference evidence="2" key="1">
    <citation type="submission" date="2020-04" db="EMBL/GenBank/DDBJ databases">
        <authorList>
            <person name="Zhang T."/>
        </authorList>
    </citation>
    <scope>NUCLEOTIDE SEQUENCE</scope>
    <source>
        <strain evidence="2">HKST-UBA17</strain>
    </source>
</reference>
<keyword evidence="1" id="KW-0812">Transmembrane</keyword>
<feature type="transmembrane region" description="Helical" evidence="1">
    <location>
        <begin position="198"/>
        <end position="216"/>
    </location>
</feature>
<evidence type="ECO:0000256" key="1">
    <source>
        <dbReference type="SAM" id="Phobius"/>
    </source>
</evidence>
<comment type="caution">
    <text evidence="2">The sequence shown here is derived from an EMBL/GenBank/DDBJ whole genome shotgun (WGS) entry which is preliminary data.</text>
</comment>
<dbReference type="Proteomes" id="UP000741282">
    <property type="component" value="Unassembled WGS sequence"/>
</dbReference>
<feature type="transmembrane region" description="Helical" evidence="1">
    <location>
        <begin position="23"/>
        <end position="43"/>
    </location>
</feature>
<reference evidence="2" key="2">
    <citation type="journal article" date="2021" name="Microbiome">
        <title>Successional dynamics and alternative stable states in a saline activated sludge microbial community over 9 years.</title>
        <authorList>
            <person name="Wang Y."/>
            <person name="Ye J."/>
            <person name="Ju F."/>
            <person name="Liu L."/>
            <person name="Boyd J.A."/>
            <person name="Deng Y."/>
            <person name="Parks D.H."/>
            <person name="Jiang X."/>
            <person name="Yin X."/>
            <person name="Woodcroft B.J."/>
            <person name="Tyson G.W."/>
            <person name="Hugenholtz P."/>
            <person name="Polz M.F."/>
            <person name="Zhang T."/>
        </authorList>
    </citation>
    <scope>NUCLEOTIDE SEQUENCE</scope>
    <source>
        <strain evidence="2">HKST-UBA17</strain>
    </source>
</reference>
<feature type="transmembrane region" description="Helical" evidence="1">
    <location>
        <begin position="124"/>
        <end position="140"/>
    </location>
</feature>
<protein>
    <submittedName>
        <fullName evidence="2">Uncharacterized protein</fullName>
    </submittedName>
</protein>
<feature type="transmembrane region" description="Helical" evidence="1">
    <location>
        <begin position="169"/>
        <end position="186"/>
    </location>
</feature>
<keyword evidence="1" id="KW-1133">Transmembrane helix</keyword>
<feature type="transmembrane region" description="Helical" evidence="1">
    <location>
        <begin position="90"/>
        <end position="112"/>
    </location>
</feature>
<keyword evidence="1" id="KW-0472">Membrane</keyword>
<dbReference type="EMBL" id="JAGQLN010000012">
    <property type="protein sequence ID" value="MCA9376959.1"/>
    <property type="molecule type" value="Genomic_DNA"/>
</dbReference>
<gene>
    <name evidence="2" type="ORF">KC685_03510</name>
</gene>
<sequence>MRNYKKMISIGRPIDLGYFSNRYVVALSAITFVIYLLYGLFFVTQDISSIETYQIPLKATIISFLAWAIGREFHPDDPLTAMVAQLITSLSFIFLFPNFIPSGMALFLILLCSRTTLLSSSKELTILDHLAVIGLAVFVGLSTQNWIYPMIATAAYSVNAYLRSDIRSVMGTVGMSFFTLFVWNRYGSIMYIHDISMLLKILAVVMLLLAILAVFFPKQIVTSRNDDNTEALKAERVIATQLVIIFATVLLANFASQEGLQTTVALFPVLSAFPLVRWFNQ</sequence>
<feature type="transmembrane region" description="Helical" evidence="1">
    <location>
        <begin position="237"/>
        <end position="254"/>
    </location>
</feature>
<proteinExistence type="predicted"/>
<accession>A0A955I333</accession>
<dbReference type="AlphaFoldDB" id="A0A955I333"/>
<evidence type="ECO:0000313" key="3">
    <source>
        <dbReference type="Proteomes" id="UP000741282"/>
    </source>
</evidence>
<evidence type="ECO:0000313" key="2">
    <source>
        <dbReference type="EMBL" id="MCA9376959.1"/>
    </source>
</evidence>
<name>A0A955I333_9BACT</name>
<organism evidence="2 3">
    <name type="scientific">Candidatus Dojkabacteria bacterium</name>
    <dbReference type="NCBI Taxonomy" id="2099670"/>
    <lineage>
        <taxon>Bacteria</taxon>
        <taxon>Candidatus Dojkabacteria</taxon>
    </lineage>
</organism>